<feature type="compositionally biased region" description="Basic and acidic residues" evidence="1">
    <location>
        <begin position="11"/>
        <end position="23"/>
    </location>
</feature>
<gene>
    <name evidence="2" type="ORF">Anapl_11030</name>
</gene>
<feature type="region of interest" description="Disordered" evidence="1">
    <location>
        <begin position="717"/>
        <end position="736"/>
    </location>
</feature>
<sequence length="1590" mass="171936">MRKKKPSPRCARTEGERSCERPRPFQAMFQDPPVSDQALACSYVKQVTGSVHAPDRSGKQGNALDTKPSGGEMFSGSQEITGHPPCTRSSCCQRSRCQDEPRRAGLLFASEDAFLAPGFKATVCLFEAGGKGGGSVKATHRKALSLSYQGVENHHRAWGGSTEGDPSLATPAGCPMQPHGWGWQHPTTVLTQGGRRWDSRSWWRSRYLSLGFGGHVAREEHLLPMEIKALSKQLERKHHSCSSLPHGQPAALLTEGGKNPARELERADQEALLPLTASTQHIHQGHSLHQATHPTMLGPAAALAHEVHSRHRHPTKGSGRTWEALSEQAGPSGCSASHCRSSHAAPEENSWGKVTVSQALLHTGDNLIPAVLSIWRTEGKEGKAKQMTQNAYVTELPRACQAAIVTQTRQLTHAHGSGASVRDRADNHGPQQKSSRFHAPERWLELASSQGHLNTQKAPKVSACQRPSKANDDLEAKYLPSRAGLHACMESNSPKGCARAESGSKPLQGLVGPAGDVWKVPGAPGATCAFPQQYTPAGASRPALSLASWFPPPELAQSSACVSPSRRSVCSLFPKDTHCFLLRHPSPQQVPSRPPRGRWQPNCLQELAQRLATLNLTRAGVVALAFESHGHKKRRDLLAEEQPGQADAAQAPEPEGELRRALGLIFHSPKCFPPTSQTACDLFPGRLGANSPCVSAPRGDRTSAALLSCVVHRQGESSRSITGKHPMPGRDLVPIPARTPRPSCRGKDWLHCHSAHPRGTRYQVSLKPTVSHQGACSHPLDPPAQHRHVSSPNPKGSMAANTQSSSRGWEDEGILTREATGPHVCTAAATCLHAARSTGLLLWHSTAMAYSQQHRALPHHRLPTGTRGYGASDSVHCGQARPHSHKTKGSPATRPRKNHSNPREGKRACTTRMTLEGTTHCKGSSTARIRPEQDDMEESSAIRPLPPGPPPPTADAQTQLHSQILLAKQLSTWQLCNLQEAQRSPNRQASTPCFCLAPPVYLPPNKSSSPYQLYKLKFLTQRVEKQVRKLASIPARRKKLPYLTAAKKKLALGIGLFIGNSTKQVAAALTMSPHLLECPTGAICPGQYNSSCFDMDSQDGALGVASKPLRVTRGAHPYIMVAPHPALVRAHLQISSTGPRCHLFQVGVIHFLFTAGIPDALRAALLLVLAEPRKSTQLLLNPRGAARCCAVLQYSINGKTPWQQCKQPPGANFLLSAVRGGCRNAVIQLSRNNSAVLAEHGQLVGGAQSWQQGDARPRRRWSQWHQLISNTVSRTAVAGDAEVAILLSSGHKHRGYLRGLEQSPCSAAAEGELFLPLLTRSPTGTLSKLQKPLARAIPLCAKPHQSLKRNTHKKRSPLPKFLQKALMSACFASHMGIHALCGTGGHFPAAQNISFKARGLVVIAALAVMKYHLCGEQEKTRISDGTCYTRGDNEPGDATSTQISQKAICSRDDGCSKRTQHRTSAILEMDGEIRTRELLLAVLRSSSSVCGGQLDSTERLRPQIGSPPAQDADPADLTPKPAPWDSCPCQYDDSDLASTDNTKYHLTPANPELIQALPGGLVSRIYFIYFLKKNKGQVAPAEAERDEGHT</sequence>
<dbReference type="Proteomes" id="UP000296049">
    <property type="component" value="Unassembled WGS sequence"/>
</dbReference>
<feature type="region of interest" description="Disordered" evidence="1">
    <location>
        <begin position="411"/>
        <end position="437"/>
    </location>
</feature>
<feature type="compositionally biased region" description="Basic residues" evidence="1">
    <location>
        <begin position="882"/>
        <end position="900"/>
    </location>
</feature>
<feature type="region of interest" description="Disordered" evidence="1">
    <location>
        <begin position="50"/>
        <end position="71"/>
    </location>
</feature>
<feature type="compositionally biased region" description="Polar residues" evidence="1">
    <location>
        <begin position="911"/>
        <end position="927"/>
    </location>
</feature>
<keyword evidence="3" id="KW-1185">Reference proteome</keyword>
<dbReference type="EMBL" id="KB743543">
    <property type="protein sequence ID" value="EOA98154.1"/>
    <property type="molecule type" value="Genomic_DNA"/>
</dbReference>
<organism evidence="2 3">
    <name type="scientific">Anas platyrhynchos</name>
    <name type="common">Mallard</name>
    <name type="synonym">Anas boschas</name>
    <dbReference type="NCBI Taxonomy" id="8839"/>
    <lineage>
        <taxon>Eukaryota</taxon>
        <taxon>Metazoa</taxon>
        <taxon>Chordata</taxon>
        <taxon>Craniata</taxon>
        <taxon>Vertebrata</taxon>
        <taxon>Euteleostomi</taxon>
        <taxon>Archelosauria</taxon>
        <taxon>Archosauria</taxon>
        <taxon>Dinosauria</taxon>
        <taxon>Saurischia</taxon>
        <taxon>Theropoda</taxon>
        <taxon>Coelurosauria</taxon>
        <taxon>Aves</taxon>
        <taxon>Neognathae</taxon>
        <taxon>Galloanserae</taxon>
        <taxon>Anseriformes</taxon>
        <taxon>Anatidae</taxon>
        <taxon>Anatinae</taxon>
        <taxon>Anas</taxon>
    </lineage>
</organism>
<feature type="region of interest" description="Disordered" evidence="1">
    <location>
        <begin position="768"/>
        <end position="809"/>
    </location>
</feature>
<feature type="region of interest" description="Disordered" evidence="1">
    <location>
        <begin position="1"/>
        <end position="24"/>
    </location>
</feature>
<name>R0L9L4_ANAPL</name>
<accession>R0L9L4</accession>
<evidence type="ECO:0000313" key="3">
    <source>
        <dbReference type="Proteomes" id="UP000296049"/>
    </source>
</evidence>
<feature type="compositionally biased region" description="Low complexity" evidence="1">
    <location>
        <begin position="332"/>
        <end position="344"/>
    </location>
</feature>
<proteinExistence type="predicted"/>
<protein>
    <submittedName>
        <fullName evidence="2">Uncharacterized protein</fullName>
    </submittedName>
</protein>
<evidence type="ECO:0000313" key="2">
    <source>
        <dbReference type="EMBL" id="EOA98154.1"/>
    </source>
</evidence>
<feature type="region of interest" description="Disordered" evidence="1">
    <location>
        <begin position="1490"/>
        <end position="1531"/>
    </location>
</feature>
<reference evidence="3" key="1">
    <citation type="journal article" date="2013" name="Nat. Genet.">
        <title>The duck genome and transcriptome provide insight into an avian influenza virus reservoir species.</title>
        <authorList>
            <person name="Huang Y."/>
            <person name="Li Y."/>
            <person name="Burt D.W."/>
            <person name="Chen H."/>
            <person name="Zhang Y."/>
            <person name="Qian W."/>
            <person name="Kim H."/>
            <person name="Gan S."/>
            <person name="Zhao Y."/>
            <person name="Li J."/>
            <person name="Yi K."/>
            <person name="Feng H."/>
            <person name="Zhu P."/>
            <person name="Li B."/>
            <person name="Liu Q."/>
            <person name="Fairley S."/>
            <person name="Magor K.E."/>
            <person name="Du Z."/>
            <person name="Hu X."/>
            <person name="Goodman L."/>
            <person name="Tafer H."/>
            <person name="Vignal A."/>
            <person name="Lee T."/>
            <person name="Kim K.W."/>
            <person name="Sheng Z."/>
            <person name="An Y."/>
            <person name="Searle S."/>
            <person name="Herrero J."/>
            <person name="Groenen M.A."/>
            <person name="Crooijmans R.P."/>
            <person name="Faraut T."/>
            <person name="Cai Q."/>
            <person name="Webster R.G."/>
            <person name="Aldridge J.R."/>
            <person name="Warren W.C."/>
            <person name="Bartschat S."/>
            <person name="Kehr S."/>
            <person name="Marz M."/>
            <person name="Stadler P.F."/>
            <person name="Smith J."/>
            <person name="Kraus R.H."/>
            <person name="Zhao Y."/>
            <person name="Ren L."/>
            <person name="Fei J."/>
            <person name="Morisson M."/>
            <person name="Kaiser P."/>
            <person name="Griffin D.K."/>
            <person name="Rao M."/>
            <person name="Pitel F."/>
            <person name="Wang J."/>
            <person name="Li N."/>
        </authorList>
    </citation>
    <scope>NUCLEOTIDE SEQUENCE [LARGE SCALE GENOMIC DNA]</scope>
</reference>
<feature type="compositionally biased region" description="Pro residues" evidence="1">
    <location>
        <begin position="944"/>
        <end position="953"/>
    </location>
</feature>
<evidence type="ECO:0000256" key="1">
    <source>
        <dbReference type="SAM" id="MobiDB-lite"/>
    </source>
</evidence>
<feature type="compositionally biased region" description="Polar residues" evidence="1">
    <location>
        <begin position="790"/>
        <end position="807"/>
    </location>
</feature>
<feature type="region of interest" description="Disordered" evidence="1">
    <location>
        <begin position="870"/>
        <end position="956"/>
    </location>
</feature>
<feature type="region of interest" description="Disordered" evidence="1">
    <location>
        <begin position="311"/>
        <end position="350"/>
    </location>
</feature>